<dbReference type="Proteomes" id="UP001174934">
    <property type="component" value="Unassembled WGS sequence"/>
</dbReference>
<dbReference type="AlphaFoldDB" id="A0AA39WGU2"/>
<gene>
    <name evidence="2" type="ORF">B0T17DRAFT_619937</name>
</gene>
<proteinExistence type="predicted"/>
<evidence type="ECO:0000256" key="1">
    <source>
        <dbReference type="SAM" id="SignalP"/>
    </source>
</evidence>
<evidence type="ECO:0000313" key="2">
    <source>
        <dbReference type="EMBL" id="KAK0615122.1"/>
    </source>
</evidence>
<keyword evidence="3" id="KW-1185">Reference proteome</keyword>
<feature type="signal peptide" evidence="1">
    <location>
        <begin position="1"/>
        <end position="17"/>
    </location>
</feature>
<dbReference type="EMBL" id="JAULSR010000007">
    <property type="protein sequence ID" value="KAK0615122.1"/>
    <property type="molecule type" value="Genomic_DNA"/>
</dbReference>
<accession>A0AA39WGU2</accession>
<feature type="chain" id="PRO_5041313823" evidence="1">
    <location>
        <begin position="18"/>
        <end position="78"/>
    </location>
</feature>
<protein>
    <submittedName>
        <fullName evidence="2">Uncharacterized protein</fullName>
    </submittedName>
</protein>
<organism evidence="2 3">
    <name type="scientific">Bombardia bombarda</name>
    <dbReference type="NCBI Taxonomy" id="252184"/>
    <lineage>
        <taxon>Eukaryota</taxon>
        <taxon>Fungi</taxon>
        <taxon>Dikarya</taxon>
        <taxon>Ascomycota</taxon>
        <taxon>Pezizomycotina</taxon>
        <taxon>Sordariomycetes</taxon>
        <taxon>Sordariomycetidae</taxon>
        <taxon>Sordariales</taxon>
        <taxon>Lasiosphaeriaceae</taxon>
        <taxon>Bombardia</taxon>
    </lineage>
</organism>
<sequence>MRMYTIFTLAFAAMVSAESYCCMPYCTRCIDVQCSNGIGWCEIAYPWDYFNTCCAFEKEMEFVSVTGSTTATAATAEA</sequence>
<reference evidence="2" key="1">
    <citation type="submission" date="2023-06" db="EMBL/GenBank/DDBJ databases">
        <title>Genome-scale phylogeny and comparative genomics of the fungal order Sordariales.</title>
        <authorList>
            <consortium name="Lawrence Berkeley National Laboratory"/>
            <person name="Hensen N."/>
            <person name="Bonometti L."/>
            <person name="Westerberg I."/>
            <person name="Brannstrom I.O."/>
            <person name="Guillou S."/>
            <person name="Cros-Aarteil S."/>
            <person name="Calhoun S."/>
            <person name="Haridas S."/>
            <person name="Kuo A."/>
            <person name="Mondo S."/>
            <person name="Pangilinan J."/>
            <person name="Riley R."/>
            <person name="LaButti K."/>
            <person name="Andreopoulos B."/>
            <person name="Lipzen A."/>
            <person name="Chen C."/>
            <person name="Yanf M."/>
            <person name="Daum C."/>
            <person name="Ng V."/>
            <person name="Clum A."/>
            <person name="Steindorff A."/>
            <person name="Ohm R."/>
            <person name="Martin F."/>
            <person name="Silar P."/>
            <person name="Natvig D."/>
            <person name="Lalanne C."/>
            <person name="Gautier V."/>
            <person name="Ament-velasquez S.L."/>
            <person name="Kruys A."/>
            <person name="Hutchinson M.I."/>
            <person name="Powell A.J."/>
            <person name="Barry K."/>
            <person name="Miller A.N."/>
            <person name="Grigoriev I.V."/>
            <person name="Debuchy R."/>
            <person name="Gladieux P."/>
            <person name="Thoren M.H."/>
            <person name="Johannesson H."/>
        </authorList>
    </citation>
    <scope>NUCLEOTIDE SEQUENCE</scope>
    <source>
        <strain evidence="2">SMH3391-2</strain>
    </source>
</reference>
<keyword evidence="1" id="KW-0732">Signal</keyword>
<evidence type="ECO:0000313" key="3">
    <source>
        <dbReference type="Proteomes" id="UP001174934"/>
    </source>
</evidence>
<comment type="caution">
    <text evidence="2">The sequence shown here is derived from an EMBL/GenBank/DDBJ whole genome shotgun (WGS) entry which is preliminary data.</text>
</comment>
<name>A0AA39WGU2_9PEZI</name>